<organism evidence="8 9">
    <name type="scientific">Paractinoplanes atraurantiacus</name>
    <dbReference type="NCBI Taxonomy" id="1036182"/>
    <lineage>
        <taxon>Bacteria</taxon>
        <taxon>Bacillati</taxon>
        <taxon>Actinomycetota</taxon>
        <taxon>Actinomycetes</taxon>
        <taxon>Micromonosporales</taxon>
        <taxon>Micromonosporaceae</taxon>
        <taxon>Paractinoplanes</taxon>
    </lineage>
</organism>
<feature type="transmembrane region" description="Helical" evidence="6">
    <location>
        <begin position="243"/>
        <end position="266"/>
    </location>
</feature>
<protein>
    <submittedName>
        <fullName evidence="8">MFS transporter, DHA1 family, L-arabinose/isopropyl-beta-D-thiogalactopyranoside export protein/MFS transporter, DHA1 family, inner membrane transport protein</fullName>
    </submittedName>
</protein>
<reference evidence="8 9" key="1">
    <citation type="submission" date="2017-09" db="EMBL/GenBank/DDBJ databases">
        <authorList>
            <person name="Ehlers B."/>
            <person name="Leendertz F.H."/>
        </authorList>
    </citation>
    <scope>NUCLEOTIDE SEQUENCE [LARGE SCALE GENOMIC DNA]</scope>
    <source>
        <strain evidence="8 9">CGMCC 4.6857</strain>
    </source>
</reference>
<evidence type="ECO:0000256" key="1">
    <source>
        <dbReference type="ARBA" id="ARBA00004651"/>
    </source>
</evidence>
<feature type="transmembrane region" description="Helical" evidence="6">
    <location>
        <begin position="361"/>
        <end position="381"/>
    </location>
</feature>
<evidence type="ECO:0000259" key="7">
    <source>
        <dbReference type="PROSITE" id="PS50850"/>
    </source>
</evidence>
<dbReference type="RefSeq" id="WP_097327182.1">
    <property type="nucleotide sequence ID" value="NZ_OBDY01000027.1"/>
</dbReference>
<evidence type="ECO:0000256" key="2">
    <source>
        <dbReference type="ARBA" id="ARBA00022475"/>
    </source>
</evidence>
<keyword evidence="2" id="KW-1003">Cell membrane</keyword>
<dbReference type="PROSITE" id="PS50850">
    <property type="entry name" value="MFS"/>
    <property type="match status" value="1"/>
</dbReference>
<evidence type="ECO:0000256" key="4">
    <source>
        <dbReference type="ARBA" id="ARBA00022989"/>
    </source>
</evidence>
<dbReference type="InterPro" id="IPR020846">
    <property type="entry name" value="MFS_dom"/>
</dbReference>
<evidence type="ECO:0000313" key="8">
    <source>
        <dbReference type="EMBL" id="SNY64805.1"/>
    </source>
</evidence>
<dbReference type="AlphaFoldDB" id="A0A285JWW8"/>
<evidence type="ECO:0000313" key="9">
    <source>
        <dbReference type="Proteomes" id="UP000219612"/>
    </source>
</evidence>
<evidence type="ECO:0000256" key="6">
    <source>
        <dbReference type="SAM" id="Phobius"/>
    </source>
</evidence>
<dbReference type="PANTHER" id="PTHR43124">
    <property type="entry name" value="PURINE EFFLUX PUMP PBUE"/>
    <property type="match status" value="1"/>
</dbReference>
<dbReference type="CDD" id="cd17324">
    <property type="entry name" value="MFS_NepI_like"/>
    <property type="match status" value="1"/>
</dbReference>
<dbReference type="PANTHER" id="PTHR43124:SF4">
    <property type="entry name" value="SUGAR EFFLUX TRANSPORTER"/>
    <property type="match status" value="1"/>
</dbReference>
<sequence>MAPPAASRRAWAAVVALSLAALAFVTTELLPIGLLTLMADDLDRSRSQVGQLVTWYAAVVVLFSVPLTRLTRRIPRRTLLGVTLGLFAAANLLVALAPSFTVLAGARLLIGLCQALFWSIAAAAVNDPFPPSARGRVVAVFSVGTALAPVLGVPAGTWLGQQAGWRAAFLAVAVVGVAVAVAVVLLVPSYPPQAGGAARGSAPDRSAFRWLVVATTLGVCGYLTFTTYVGPFLLDVTGLEQGALAPVLFASGLAGVAGTMIVGQFLDRRPVAARLTPLAVVAFALLALYPLGAIPVAAVALIALTGGGYSAYPAAAQHRMLQVAPASTDMASAWLSTAFNVGIAGGSLLGAALLPGAGARPLALIGGALVLAALTVLTVSARRTPHGESPRTLAETAPRDSR</sequence>
<name>A0A285JWW8_9ACTN</name>
<dbReference type="OrthoDB" id="4335859at2"/>
<dbReference type="InterPro" id="IPR036259">
    <property type="entry name" value="MFS_trans_sf"/>
</dbReference>
<feature type="transmembrane region" description="Helical" evidence="6">
    <location>
        <begin position="165"/>
        <end position="187"/>
    </location>
</feature>
<feature type="transmembrane region" description="Helical" evidence="6">
    <location>
        <begin position="278"/>
        <end position="311"/>
    </location>
</feature>
<dbReference type="Gene3D" id="1.20.1250.20">
    <property type="entry name" value="MFS general substrate transporter like domains"/>
    <property type="match status" value="2"/>
</dbReference>
<feature type="transmembrane region" description="Helical" evidence="6">
    <location>
        <begin position="137"/>
        <end position="159"/>
    </location>
</feature>
<feature type="transmembrane region" description="Helical" evidence="6">
    <location>
        <begin position="331"/>
        <end position="354"/>
    </location>
</feature>
<proteinExistence type="predicted"/>
<keyword evidence="3 6" id="KW-0812">Transmembrane</keyword>
<keyword evidence="9" id="KW-1185">Reference proteome</keyword>
<feature type="domain" description="Major facilitator superfamily (MFS) profile" evidence="7">
    <location>
        <begin position="13"/>
        <end position="384"/>
    </location>
</feature>
<feature type="transmembrane region" description="Helical" evidence="6">
    <location>
        <begin position="79"/>
        <end position="100"/>
    </location>
</feature>
<dbReference type="InterPro" id="IPR011701">
    <property type="entry name" value="MFS"/>
</dbReference>
<feature type="transmembrane region" description="Helical" evidence="6">
    <location>
        <begin position="106"/>
        <end position="125"/>
    </location>
</feature>
<accession>A0A285JWW8</accession>
<gene>
    <name evidence="8" type="ORF">SAMN05421748_12754</name>
</gene>
<evidence type="ECO:0000256" key="5">
    <source>
        <dbReference type="ARBA" id="ARBA00023136"/>
    </source>
</evidence>
<keyword evidence="5 6" id="KW-0472">Membrane</keyword>
<dbReference type="Proteomes" id="UP000219612">
    <property type="component" value="Unassembled WGS sequence"/>
</dbReference>
<keyword evidence="4 6" id="KW-1133">Transmembrane helix</keyword>
<dbReference type="InterPro" id="IPR050189">
    <property type="entry name" value="MFS_Efflux_Transporters"/>
</dbReference>
<comment type="subcellular location">
    <subcellularLocation>
        <location evidence="1">Cell membrane</location>
        <topology evidence="1">Multi-pass membrane protein</topology>
    </subcellularLocation>
</comment>
<dbReference type="SUPFAM" id="SSF103473">
    <property type="entry name" value="MFS general substrate transporter"/>
    <property type="match status" value="1"/>
</dbReference>
<feature type="transmembrane region" description="Helical" evidence="6">
    <location>
        <begin position="208"/>
        <end position="231"/>
    </location>
</feature>
<evidence type="ECO:0000256" key="3">
    <source>
        <dbReference type="ARBA" id="ARBA00022692"/>
    </source>
</evidence>
<dbReference type="Pfam" id="PF07690">
    <property type="entry name" value="MFS_1"/>
    <property type="match status" value="1"/>
</dbReference>
<dbReference type="GO" id="GO:0022857">
    <property type="term" value="F:transmembrane transporter activity"/>
    <property type="evidence" value="ECO:0007669"/>
    <property type="project" value="InterPro"/>
</dbReference>
<feature type="transmembrane region" description="Helical" evidence="6">
    <location>
        <begin position="49"/>
        <end position="67"/>
    </location>
</feature>
<dbReference type="GO" id="GO:0005886">
    <property type="term" value="C:plasma membrane"/>
    <property type="evidence" value="ECO:0007669"/>
    <property type="project" value="UniProtKB-SubCell"/>
</dbReference>
<dbReference type="EMBL" id="OBDY01000027">
    <property type="protein sequence ID" value="SNY64805.1"/>
    <property type="molecule type" value="Genomic_DNA"/>
</dbReference>